<reference evidence="5" key="1">
    <citation type="submission" date="2019-08" db="EMBL/GenBank/DDBJ databases">
        <authorList>
            <person name="Kucharzyk K."/>
            <person name="Murdoch R.W."/>
            <person name="Higgins S."/>
            <person name="Loffler F."/>
        </authorList>
    </citation>
    <scope>NUCLEOTIDE SEQUENCE</scope>
</reference>
<evidence type="ECO:0000256" key="1">
    <source>
        <dbReference type="ARBA" id="ARBA00010982"/>
    </source>
</evidence>
<accession>A0A645FTQ6</accession>
<name>A0A645FTQ6_9ZZZZ</name>
<evidence type="ECO:0000256" key="2">
    <source>
        <dbReference type="ARBA" id="ARBA00022679"/>
    </source>
</evidence>
<dbReference type="GO" id="GO:0003985">
    <property type="term" value="F:acetyl-CoA C-acetyltransferase activity"/>
    <property type="evidence" value="ECO:0007669"/>
    <property type="project" value="UniProtKB-EC"/>
</dbReference>
<dbReference type="PANTHER" id="PTHR18919:SF107">
    <property type="entry name" value="ACETYL-COA ACETYLTRANSFERASE, CYTOSOLIC"/>
    <property type="match status" value="1"/>
</dbReference>
<gene>
    <name evidence="5" type="primary">phaA_5</name>
    <name evidence="5" type="ORF">SDC9_165193</name>
</gene>
<dbReference type="Pfam" id="PF02803">
    <property type="entry name" value="Thiolase_C"/>
    <property type="match status" value="1"/>
</dbReference>
<organism evidence="5">
    <name type="scientific">bioreactor metagenome</name>
    <dbReference type="NCBI Taxonomy" id="1076179"/>
    <lineage>
        <taxon>unclassified sequences</taxon>
        <taxon>metagenomes</taxon>
        <taxon>ecological metagenomes</taxon>
    </lineage>
</organism>
<dbReference type="InterPro" id="IPR016039">
    <property type="entry name" value="Thiolase-like"/>
</dbReference>
<dbReference type="EMBL" id="VSSQ01065044">
    <property type="protein sequence ID" value="MPN17838.1"/>
    <property type="molecule type" value="Genomic_DNA"/>
</dbReference>
<proteinExistence type="inferred from homology"/>
<dbReference type="InterPro" id="IPR020617">
    <property type="entry name" value="Thiolase_C"/>
</dbReference>
<evidence type="ECO:0000256" key="3">
    <source>
        <dbReference type="ARBA" id="ARBA00023315"/>
    </source>
</evidence>
<dbReference type="PANTHER" id="PTHR18919">
    <property type="entry name" value="ACETYL-COA C-ACYLTRANSFERASE"/>
    <property type="match status" value="1"/>
</dbReference>
<comment type="similarity">
    <text evidence="1">Belongs to the thiolase-like superfamily. Thiolase family.</text>
</comment>
<dbReference type="AlphaFoldDB" id="A0A645FTQ6"/>
<feature type="domain" description="Thiolase C-terminal" evidence="4">
    <location>
        <begin position="7"/>
        <end position="98"/>
    </location>
</feature>
<dbReference type="InterPro" id="IPR020613">
    <property type="entry name" value="Thiolase_CS"/>
</dbReference>
<protein>
    <submittedName>
        <fullName evidence="5">Acetyl-CoA acetyltransferase</fullName>
        <ecNumber evidence="5">2.3.1.9</ecNumber>
    </submittedName>
</protein>
<dbReference type="SUPFAM" id="SSF53901">
    <property type="entry name" value="Thiolase-like"/>
    <property type="match status" value="1"/>
</dbReference>
<keyword evidence="2 5" id="KW-0808">Transferase</keyword>
<dbReference type="Gene3D" id="3.40.47.10">
    <property type="match status" value="1"/>
</dbReference>
<dbReference type="EC" id="2.3.1.9" evidence="5"/>
<evidence type="ECO:0000313" key="5">
    <source>
        <dbReference type="EMBL" id="MPN17838.1"/>
    </source>
</evidence>
<comment type="caution">
    <text evidence="5">The sequence shown here is derived from an EMBL/GenBank/DDBJ whole genome shotgun (WGS) entry which is preliminary data.</text>
</comment>
<keyword evidence="3 5" id="KW-0012">Acyltransferase</keyword>
<sequence length="103" mass="10219">MLPPIPLAAKDLQAIELHDAFATQGLSFCQQLGIAPARINTGGGGLARGHPIGASGAVALARLLSTLQQASAARPDIPALGLAAIAAAGGLGSACIVRMESIR</sequence>
<evidence type="ECO:0000259" key="4">
    <source>
        <dbReference type="Pfam" id="PF02803"/>
    </source>
</evidence>
<dbReference type="PROSITE" id="PS00737">
    <property type="entry name" value="THIOLASE_2"/>
    <property type="match status" value="1"/>
</dbReference>